<evidence type="ECO:0000256" key="4">
    <source>
        <dbReference type="ARBA" id="ARBA00022692"/>
    </source>
</evidence>
<dbReference type="InterPro" id="IPR036259">
    <property type="entry name" value="MFS_trans_sf"/>
</dbReference>
<feature type="domain" description="Major facilitator superfamily (MFS) profile" evidence="8">
    <location>
        <begin position="24"/>
        <end position="481"/>
    </location>
</feature>
<feature type="transmembrane region" description="Helical" evidence="7">
    <location>
        <begin position="213"/>
        <end position="230"/>
    </location>
</feature>
<keyword evidence="6 7" id="KW-0472">Membrane</keyword>
<dbReference type="Pfam" id="PF07690">
    <property type="entry name" value="MFS_1"/>
    <property type="match status" value="1"/>
</dbReference>
<evidence type="ECO:0000256" key="1">
    <source>
        <dbReference type="ARBA" id="ARBA00004651"/>
    </source>
</evidence>
<comment type="subcellular location">
    <subcellularLocation>
        <location evidence="1">Cell membrane</location>
        <topology evidence="1">Multi-pass membrane protein</topology>
    </subcellularLocation>
</comment>
<feature type="transmembrane region" description="Helical" evidence="7">
    <location>
        <begin position="147"/>
        <end position="166"/>
    </location>
</feature>
<dbReference type="FunFam" id="1.20.1720.10:FF:000004">
    <property type="entry name" value="EmrB/QacA family drug resistance transporter"/>
    <property type="match status" value="1"/>
</dbReference>
<gene>
    <name evidence="9" type="ORF">ABB55_08215</name>
</gene>
<dbReference type="PANTHER" id="PTHR23501:SF197">
    <property type="entry name" value="COMD"/>
    <property type="match status" value="1"/>
</dbReference>
<dbReference type="Gene3D" id="1.20.1250.20">
    <property type="entry name" value="MFS general substrate transporter like domains"/>
    <property type="match status" value="1"/>
</dbReference>
<dbReference type="GO" id="GO:0005886">
    <property type="term" value="C:plasma membrane"/>
    <property type="evidence" value="ECO:0007669"/>
    <property type="project" value="UniProtKB-SubCell"/>
</dbReference>
<sequence>MTETAAPGSRANVPAISEIDKRNIVVGALISMLLAALDQTIVAPALPTIGATLGDPEWLSWVISAYFLTATAVTPLYGKLADIRGRRPVLFAAVGIFLAASVVCALAPNMGVLIAGRALQGLGGGGLIALAQTIIGDVVPPRERPRYVTYITGVWATASLAGPVVGGLFAQHIHWSLIFWINLPLGAVALFLSERTLRKLPRVQRNHQLDWPGSLMVVGATVMLMLALTLGGHRLAWLSAGTVGLLLGAAALAGLFLWHQTRAAEPLIPPRVMRNPVIAPMTLGLFFAMASSIGLSVYFPVYLELVEGMGPANAGFALVVYLGGTVAGANLSGRVIARVERYEWVAIVGGLVAAAALFGLAAGAGLLPFWAVELAVGIAGMGTGTLFPVGTISVQNAAEPRDLGVATASMSFLRTLGSVVGVTVLGAILTGTGVVAEIGEGARHAAVDPAVAARAVDSFRWVFLVAAIAQTIAVAILSRAEHRPLRGNTASTPGPAAGPE</sequence>
<keyword evidence="10" id="KW-1185">Reference proteome</keyword>
<evidence type="ECO:0000313" key="9">
    <source>
        <dbReference type="EMBL" id="KPL52218.1"/>
    </source>
</evidence>
<evidence type="ECO:0000259" key="8">
    <source>
        <dbReference type="PROSITE" id="PS50850"/>
    </source>
</evidence>
<dbReference type="InterPro" id="IPR011701">
    <property type="entry name" value="MFS"/>
</dbReference>
<evidence type="ECO:0000256" key="2">
    <source>
        <dbReference type="ARBA" id="ARBA00022448"/>
    </source>
</evidence>
<reference evidence="9 10" key="1">
    <citation type="submission" date="2015-09" db="EMBL/GenBank/DDBJ databases">
        <authorList>
            <person name="Jackson K.R."/>
            <person name="Lunt B.L."/>
            <person name="Fisher J.N.B."/>
            <person name="Gardner A.V."/>
            <person name="Bailey M.E."/>
            <person name="Deus L.M."/>
            <person name="Earl A.S."/>
            <person name="Gibby P.D."/>
            <person name="Hartmann K.A."/>
            <person name="Liu J.E."/>
            <person name="Manci A.M."/>
            <person name="Nielsen D.A."/>
            <person name="Solomon M.B."/>
            <person name="Breakwell D.P."/>
            <person name="Burnett S.H."/>
            <person name="Grose J.H."/>
        </authorList>
    </citation>
    <scope>NUCLEOTIDE SEQUENCE [LARGE SCALE GENOMIC DNA]</scope>
    <source>
        <strain evidence="9 10">16</strain>
    </source>
</reference>
<feature type="transmembrane region" description="Helical" evidence="7">
    <location>
        <begin position="114"/>
        <end position="135"/>
    </location>
</feature>
<feature type="transmembrane region" description="Helical" evidence="7">
    <location>
        <begin position="89"/>
        <end position="108"/>
    </location>
</feature>
<keyword evidence="2" id="KW-0813">Transport</keyword>
<dbReference type="SUPFAM" id="SSF103473">
    <property type="entry name" value="MFS general substrate transporter"/>
    <property type="match status" value="1"/>
</dbReference>
<name>A0A0P6VJ07_9HYPH</name>
<evidence type="ECO:0000256" key="7">
    <source>
        <dbReference type="SAM" id="Phobius"/>
    </source>
</evidence>
<keyword evidence="5 7" id="KW-1133">Transmembrane helix</keyword>
<keyword evidence="4 7" id="KW-0812">Transmembrane</keyword>
<dbReference type="InterPro" id="IPR020846">
    <property type="entry name" value="MFS_dom"/>
</dbReference>
<feature type="transmembrane region" description="Helical" evidence="7">
    <location>
        <begin position="415"/>
        <end position="438"/>
    </location>
</feature>
<evidence type="ECO:0000256" key="3">
    <source>
        <dbReference type="ARBA" id="ARBA00022475"/>
    </source>
</evidence>
<dbReference type="EMBL" id="LJYW01000001">
    <property type="protein sequence ID" value="KPL52218.1"/>
    <property type="molecule type" value="Genomic_DNA"/>
</dbReference>
<reference evidence="9 10" key="2">
    <citation type="submission" date="2015-10" db="EMBL/GenBank/DDBJ databases">
        <title>Draft Genome Sequence of Prosthecomicrobium hirschii ATCC 27832.</title>
        <authorList>
            <person name="Daniel J."/>
            <person name="Givan S.A."/>
            <person name="Brun Y.V."/>
            <person name="Brown P.J."/>
        </authorList>
    </citation>
    <scope>NUCLEOTIDE SEQUENCE [LARGE SCALE GENOMIC DNA]</scope>
    <source>
        <strain evidence="9 10">16</strain>
    </source>
</reference>
<dbReference type="CDD" id="cd17502">
    <property type="entry name" value="MFS_Azr1_MDR_like"/>
    <property type="match status" value="1"/>
</dbReference>
<dbReference type="GO" id="GO:0022857">
    <property type="term" value="F:transmembrane transporter activity"/>
    <property type="evidence" value="ECO:0007669"/>
    <property type="project" value="InterPro"/>
</dbReference>
<feature type="transmembrane region" description="Helical" evidence="7">
    <location>
        <begin position="172"/>
        <end position="192"/>
    </location>
</feature>
<feature type="transmembrane region" description="Helical" evidence="7">
    <location>
        <begin position="24"/>
        <end position="46"/>
    </location>
</feature>
<dbReference type="Gene3D" id="1.20.1720.10">
    <property type="entry name" value="Multidrug resistance protein D"/>
    <property type="match status" value="1"/>
</dbReference>
<dbReference type="PANTHER" id="PTHR23501">
    <property type="entry name" value="MAJOR FACILITATOR SUPERFAMILY"/>
    <property type="match status" value="1"/>
</dbReference>
<accession>A0A0P6VJ07</accession>
<feature type="transmembrane region" description="Helical" evidence="7">
    <location>
        <begin position="278"/>
        <end position="302"/>
    </location>
</feature>
<feature type="transmembrane region" description="Helical" evidence="7">
    <location>
        <begin position="58"/>
        <end position="77"/>
    </location>
</feature>
<feature type="transmembrane region" description="Helical" evidence="7">
    <location>
        <begin position="236"/>
        <end position="258"/>
    </location>
</feature>
<keyword evidence="3" id="KW-1003">Cell membrane</keyword>
<feature type="transmembrane region" description="Helical" evidence="7">
    <location>
        <begin position="458"/>
        <end position="477"/>
    </location>
</feature>
<feature type="transmembrane region" description="Helical" evidence="7">
    <location>
        <begin position="374"/>
        <end position="394"/>
    </location>
</feature>
<dbReference type="RefSeq" id="WP_054358381.1">
    <property type="nucleotide sequence ID" value="NZ_LJYW01000001.1"/>
</dbReference>
<dbReference type="PRINTS" id="PR01036">
    <property type="entry name" value="TCRTETB"/>
</dbReference>
<proteinExistence type="predicted"/>
<protein>
    <recommendedName>
        <fullName evidence="8">Major facilitator superfamily (MFS) profile domain-containing protein</fullName>
    </recommendedName>
</protein>
<comment type="caution">
    <text evidence="9">The sequence shown here is derived from an EMBL/GenBank/DDBJ whole genome shotgun (WGS) entry which is preliminary data.</text>
</comment>
<evidence type="ECO:0000256" key="5">
    <source>
        <dbReference type="ARBA" id="ARBA00022989"/>
    </source>
</evidence>
<dbReference type="Proteomes" id="UP000048984">
    <property type="component" value="Unassembled WGS sequence"/>
</dbReference>
<feature type="transmembrane region" description="Helical" evidence="7">
    <location>
        <begin position="344"/>
        <end position="368"/>
    </location>
</feature>
<dbReference type="PROSITE" id="PS50850">
    <property type="entry name" value="MFS"/>
    <property type="match status" value="1"/>
</dbReference>
<evidence type="ECO:0000256" key="6">
    <source>
        <dbReference type="ARBA" id="ARBA00023136"/>
    </source>
</evidence>
<dbReference type="STRING" id="665126.ABB55_08215"/>
<organism evidence="9 10">
    <name type="scientific">Prosthecodimorpha hirschii</name>
    <dbReference type="NCBI Taxonomy" id="665126"/>
    <lineage>
        <taxon>Bacteria</taxon>
        <taxon>Pseudomonadati</taxon>
        <taxon>Pseudomonadota</taxon>
        <taxon>Alphaproteobacteria</taxon>
        <taxon>Hyphomicrobiales</taxon>
        <taxon>Ancalomicrobiaceae</taxon>
        <taxon>Prosthecodimorpha</taxon>
    </lineage>
</organism>
<feature type="transmembrane region" description="Helical" evidence="7">
    <location>
        <begin position="314"/>
        <end position="332"/>
    </location>
</feature>
<evidence type="ECO:0000313" key="10">
    <source>
        <dbReference type="Proteomes" id="UP000048984"/>
    </source>
</evidence>
<dbReference type="AlphaFoldDB" id="A0A0P6VJ07"/>